<dbReference type="InterPro" id="IPR046427">
    <property type="entry name" value="Legumain_prodom_sf"/>
</dbReference>
<name>A0AAV6YZ08_ENGPU</name>
<dbReference type="Pfam" id="PF20985">
    <property type="entry name" value="Legum_prodom"/>
    <property type="match status" value="1"/>
</dbReference>
<dbReference type="Gene3D" id="1.10.132.130">
    <property type="match status" value="1"/>
</dbReference>
<dbReference type="CDD" id="cd21115">
    <property type="entry name" value="legumain_C"/>
    <property type="match status" value="1"/>
</dbReference>
<comment type="caution">
    <text evidence="2">The sequence shown here is derived from an EMBL/GenBank/DDBJ whole genome shotgun (WGS) entry which is preliminary data.</text>
</comment>
<organism evidence="2 3">
    <name type="scientific">Engystomops pustulosus</name>
    <name type="common">Tungara frog</name>
    <name type="synonym">Physalaemus pustulosus</name>
    <dbReference type="NCBI Taxonomy" id="76066"/>
    <lineage>
        <taxon>Eukaryota</taxon>
        <taxon>Metazoa</taxon>
        <taxon>Chordata</taxon>
        <taxon>Craniata</taxon>
        <taxon>Vertebrata</taxon>
        <taxon>Euteleostomi</taxon>
        <taxon>Amphibia</taxon>
        <taxon>Batrachia</taxon>
        <taxon>Anura</taxon>
        <taxon>Neobatrachia</taxon>
        <taxon>Hyloidea</taxon>
        <taxon>Leptodactylidae</taxon>
        <taxon>Leiuperinae</taxon>
        <taxon>Engystomops</taxon>
    </lineage>
</organism>
<accession>A0AAV6YZ08</accession>
<evidence type="ECO:0000313" key="2">
    <source>
        <dbReference type="EMBL" id="KAG8540362.1"/>
    </source>
</evidence>
<evidence type="ECO:0000313" key="3">
    <source>
        <dbReference type="Proteomes" id="UP000824782"/>
    </source>
</evidence>
<dbReference type="InterPro" id="IPR048501">
    <property type="entry name" value="Legum_prodom"/>
</dbReference>
<protein>
    <recommendedName>
        <fullName evidence="1">Legumain prodomain domain-containing protein</fullName>
    </recommendedName>
</protein>
<proteinExistence type="predicted"/>
<feature type="non-terminal residue" evidence="2">
    <location>
        <position position="1"/>
    </location>
</feature>
<dbReference type="EMBL" id="WNYA01010719">
    <property type="protein sequence ID" value="KAG8540362.1"/>
    <property type="molecule type" value="Genomic_DNA"/>
</dbReference>
<evidence type="ECO:0000259" key="1">
    <source>
        <dbReference type="Pfam" id="PF20985"/>
    </source>
</evidence>
<gene>
    <name evidence="2" type="ORF">GDO81_019442</name>
</gene>
<dbReference type="AlphaFoldDB" id="A0AAV6YZ08"/>
<reference evidence="2" key="1">
    <citation type="thesis" date="2020" institute="ProQuest LLC" country="789 East Eisenhower Parkway, Ann Arbor, MI, USA">
        <title>Comparative Genomics and Chromosome Evolution.</title>
        <authorList>
            <person name="Mudd A.B."/>
        </authorList>
    </citation>
    <scope>NUCLEOTIDE SEQUENCE</scope>
    <source>
        <strain evidence="2">237g6f4</strain>
        <tissue evidence="2">Blood</tissue>
    </source>
</reference>
<dbReference type="Proteomes" id="UP000824782">
    <property type="component" value="Unassembled WGS sequence"/>
</dbReference>
<feature type="domain" description="Legumain prodomain" evidence="1">
    <location>
        <begin position="3"/>
        <end position="89"/>
    </location>
</feature>
<sequence length="93" mass="10903">SKAVIKESVKKIVYLVTESEEMANEVLSDEVIINDMSCYRSAAEHFKMRCFNWHIPLYEYAMRELYTLVNLCESGYPLYRIQEAMDNVCANLH</sequence>
<keyword evidence="3" id="KW-1185">Reference proteome</keyword>